<feature type="non-terminal residue" evidence="2">
    <location>
        <position position="1"/>
    </location>
</feature>
<protein>
    <recommendedName>
        <fullName evidence="1">EF-hand domain-containing protein</fullName>
    </recommendedName>
</protein>
<evidence type="ECO:0000313" key="2">
    <source>
        <dbReference type="EMBL" id="NWE75573.1"/>
    </source>
</evidence>
<dbReference type="RefSeq" id="WP_371318566.1">
    <property type="nucleotide sequence ID" value="NZ_JACARF010000012.1"/>
</dbReference>
<reference evidence="2 3" key="1">
    <citation type="submission" date="2020-04" db="EMBL/GenBank/DDBJ databases">
        <title>Molecular characterization of pseudomonads from Agaricus bisporus reveal novel blotch 2 pathogens in Western Europe.</title>
        <authorList>
            <person name="Taparia T."/>
            <person name="Krijger M."/>
            <person name="Haynes E."/>
            <person name="Elpinstone J.G."/>
            <person name="Noble R."/>
            <person name="Van Der Wolf J."/>
        </authorList>
    </citation>
    <scope>NUCLEOTIDE SEQUENCE [LARGE SCALE GENOMIC DNA]</scope>
    <source>
        <strain evidence="2 3">IPO3781</strain>
    </source>
</reference>
<dbReference type="GO" id="GO:0005509">
    <property type="term" value="F:calcium ion binding"/>
    <property type="evidence" value="ECO:0007669"/>
    <property type="project" value="InterPro"/>
</dbReference>
<dbReference type="PROSITE" id="PS50222">
    <property type="entry name" value="EF_HAND_2"/>
    <property type="match status" value="1"/>
</dbReference>
<dbReference type="AlphaFoldDB" id="A0A7Y8FAA8"/>
<evidence type="ECO:0000313" key="3">
    <source>
        <dbReference type="Proteomes" id="UP000537188"/>
    </source>
</evidence>
<organism evidence="2 3">
    <name type="scientific">Pseudomonas yamanorum</name>
    <dbReference type="NCBI Taxonomy" id="515393"/>
    <lineage>
        <taxon>Bacteria</taxon>
        <taxon>Pseudomonadati</taxon>
        <taxon>Pseudomonadota</taxon>
        <taxon>Gammaproteobacteria</taxon>
        <taxon>Pseudomonadales</taxon>
        <taxon>Pseudomonadaceae</taxon>
        <taxon>Pseudomonas</taxon>
    </lineage>
</organism>
<dbReference type="EMBL" id="JACARF010000012">
    <property type="protein sequence ID" value="NWE75573.1"/>
    <property type="molecule type" value="Genomic_DNA"/>
</dbReference>
<feature type="domain" description="EF-hand" evidence="1">
    <location>
        <begin position="80"/>
        <end position="108"/>
    </location>
</feature>
<dbReference type="Proteomes" id="UP000537188">
    <property type="component" value="Unassembled WGS sequence"/>
</dbReference>
<dbReference type="PROSITE" id="PS00018">
    <property type="entry name" value="EF_HAND_1"/>
    <property type="match status" value="1"/>
</dbReference>
<proteinExistence type="predicted"/>
<sequence>EGLLHDANGTLLSGWVREEVGVTPWVSPWSWEGYDVIFNYDSPRQALASFFRAANRFSEEQLERHGRLADFSDTGPMKSRLYDIIDRDRNGKITAEELNDAMKFPAHVQSLSQLIIHYESEWRHEPHKWDALDELLGHSGSTPLLNWLAEKERIKQISWWNEVAPGVGLPAHGQVYHLHPLGLVGQLQLIDECACGCCLDIKFSRYKWVRKRRGCPDETYYGPVYHGTKKLDKFTGWNDLISTGRATIDEKAIVIAMSSNEGAMDAVQAWDWQTFSAGAMQKTVTPEGYGELPKQIGEFQAECKVLFDEIFAKCGWSIRQESNGARIYYSSRETENEYITGSALYDFIKKGFGQTDSGFPKKSVALASIANAMLHEEFQKKQVIDFVARMRLALSKSPQGYTNPAGDFFQSKLGRALVLDHDVNAPGNVSRSLKNAIDLLRSSHSGLSSNPHEWGENRLQYEEELIAIYGPSRSMNSPSERYGHLRKLL</sequence>
<comment type="caution">
    <text evidence="2">The sequence shown here is derived from an EMBL/GenBank/DDBJ whole genome shotgun (WGS) entry which is preliminary data.</text>
</comment>
<dbReference type="InterPro" id="IPR002048">
    <property type="entry name" value="EF_hand_dom"/>
</dbReference>
<dbReference type="InterPro" id="IPR018247">
    <property type="entry name" value="EF_Hand_1_Ca_BS"/>
</dbReference>
<gene>
    <name evidence="2" type="ORF">HX828_08395</name>
</gene>
<name>A0A7Y8FAA8_9PSED</name>
<accession>A0A7Y8FAA8</accession>
<evidence type="ECO:0000259" key="1">
    <source>
        <dbReference type="PROSITE" id="PS50222"/>
    </source>
</evidence>